<dbReference type="CDD" id="cd22359">
    <property type="entry name" value="SfsA-like_bacterial"/>
    <property type="match status" value="1"/>
</dbReference>
<organism evidence="4 5">
    <name type="scientific">Cellvibrio fibrivorans</name>
    <dbReference type="NCBI Taxonomy" id="126350"/>
    <lineage>
        <taxon>Bacteria</taxon>
        <taxon>Pseudomonadati</taxon>
        <taxon>Pseudomonadota</taxon>
        <taxon>Gammaproteobacteria</taxon>
        <taxon>Cellvibrionales</taxon>
        <taxon>Cellvibrionaceae</taxon>
        <taxon>Cellvibrio</taxon>
    </lineage>
</organism>
<protein>
    <recommendedName>
        <fullName evidence="1">Sugar fermentation stimulation protein homolog</fullName>
    </recommendedName>
</protein>
<dbReference type="NCBIfam" id="TIGR00230">
    <property type="entry name" value="sfsA"/>
    <property type="match status" value="1"/>
</dbReference>
<feature type="domain" description="SfsA N-terminal OB" evidence="3">
    <location>
        <begin position="27"/>
        <end position="94"/>
    </location>
</feature>
<dbReference type="InterPro" id="IPR040452">
    <property type="entry name" value="SfsA_C"/>
</dbReference>
<dbReference type="Gene3D" id="3.40.1350.60">
    <property type="match status" value="1"/>
</dbReference>
<dbReference type="Pfam" id="PF03749">
    <property type="entry name" value="SfsA"/>
    <property type="match status" value="1"/>
</dbReference>
<proteinExistence type="inferred from homology"/>
<dbReference type="Gene3D" id="2.40.50.580">
    <property type="match status" value="1"/>
</dbReference>
<dbReference type="InterPro" id="IPR005224">
    <property type="entry name" value="SfsA"/>
</dbReference>
<dbReference type="Proteomes" id="UP001253595">
    <property type="component" value="Unassembled WGS sequence"/>
</dbReference>
<evidence type="ECO:0000313" key="5">
    <source>
        <dbReference type="Proteomes" id="UP001253595"/>
    </source>
</evidence>
<dbReference type="PANTHER" id="PTHR30545:SF2">
    <property type="entry name" value="SUGAR FERMENTATION STIMULATION PROTEIN A"/>
    <property type="match status" value="1"/>
</dbReference>
<sequence>MLQFTIHSSSIYVRLPTMPQFYPALLLKRYKRFLADIRLPDGTELTSHCPNTGSMKNCVLPESPCWYSVSDNKTRKYPQTLEVVSTPGGHLAGINTARTNELVEQALREHVIVELRGYRTLRREVVYGSEKSRIDFLLSEHSDDARLCYLEVKNVTLMEAEGEGYFPDAVSDRGSKHLRELMAMVEQGHRAVLLFCVQHTGIQLVRAAAHIDPVYAATLHAACSAGVQVIAYAARIQPEQNIIKLDRCLPVLN</sequence>
<accession>A0ABU1USN6</accession>
<dbReference type="Pfam" id="PF17746">
    <property type="entry name" value="SfsA_N"/>
    <property type="match status" value="1"/>
</dbReference>
<comment type="similarity">
    <text evidence="1">Belongs to the SfsA family.</text>
</comment>
<comment type="caution">
    <text evidence="4">The sequence shown here is derived from an EMBL/GenBank/DDBJ whole genome shotgun (WGS) entry which is preliminary data.</text>
</comment>
<evidence type="ECO:0000259" key="3">
    <source>
        <dbReference type="Pfam" id="PF17746"/>
    </source>
</evidence>
<name>A0ABU1USN6_9GAMM</name>
<reference evidence="4 5" key="1">
    <citation type="submission" date="2023-07" db="EMBL/GenBank/DDBJ databases">
        <title>Sorghum-associated microbial communities from plants grown in Nebraska, USA.</title>
        <authorList>
            <person name="Schachtman D."/>
        </authorList>
    </citation>
    <scope>NUCLEOTIDE SEQUENCE [LARGE SCALE GENOMIC DNA]</scope>
    <source>
        <strain evidence="4 5">BE190</strain>
    </source>
</reference>
<gene>
    <name evidence="1" type="primary">sfsA</name>
    <name evidence="4" type="ORF">J2X05_000200</name>
</gene>
<dbReference type="EMBL" id="JAVDVX010000001">
    <property type="protein sequence ID" value="MDR7088197.1"/>
    <property type="molecule type" value="Genomic_DNA"/>
</dbReference>
<keyword evidence="5" id="KW-1185">Reference proteome</keyword>
<dbReference type="InterPro" id="IPR041465">
    <property type="entry name" value="SfsA_N"/>
</dbReference>
<feature type="domain" description="Sugar fermentation stimulation protein C-terminal" evidence="2">
    <location>
        <begin position="98"/>
        <end position="240"/>
    </location>
</feature>
<evidence type="ECO:0000313" key="4">
    <source>
        <dbReference type="EMBL" id="MDR7088197.1"/>
    </source>
</evidence>
<dbReference type="PANTHER" id="PTHR30545">
    <property type="entry name" value="SUGAR FERMENTATION STIMULATION PROTEIN A"/>
    <property type="match status" value="1"/>
</dbReference>
<dbReference type="HAMAP" id="MF_00095">
    <property type="entry name" value="SfsA"/>
    <property type="match status" value="1"/>
</dbReference>
<evidence type="ECO:0000259" key="2">
    <source>
        <dbReference type="Pfam" id="PF03749"/>
    </source>
</evidence>
<evidence type="ECO:0000256" key="1">
    <source>
        <dbReference type="HAMAP-Rule" id="MF_00095"/>
    </source>
</evidence>